<feature type="domain" description="Aldehyde dehydrogenase" evidence="3">
    <location>
        <begin position="24"/>
        <end position="472"/>
    </location>
</feature>
<evidence type="ECO:0000313" key="4">
    <source>
        <dbReference type="EMBL" id="MFK5732227.1"/>
    </source>
</evidence>
<dbReference type="InterPro" id="IPR015590">
    <property type="entry name" value="Aldehyde_DH_dom"/>
</dbReference>
<dbReference type="InterPro" id="IPR016162">
    <property type="entry name" value="Ald_DH_N"/>
</dbReference>
<evidence type="ECO:0000313" key="5">
    <source>
        <dbReference type="Proteomes" id="UP001621534"/>
    </source>
</evidence>
<dbReference type="Proteomes" id="UP001621534">
    <property type="component" value="Unassembled WGS sequence"/>
</dbReference>
<dbReference type="PANTHER" id="PTHR42804">
    <property type="entry name" value="ALDEHYDE DEHYDROGENASE"/>
    <property type="match status" value="1"/>
</dbReference>
<organism evidence="4 5">
    <name type="scientific">Pseudomonas urmiensis</name>
    <dbReference type="NCBI Taxonomy" id="2745493"/>
    <lineage>
        <taxon>Bacteria</taxon>
        <taxon>Pseudomonadati</taxon>
        <taxon>Pseudomonadota</taxon>
        <taxon>Gammaproteobacteria</taxon>
        <taxon>Pseudomonadales</taxon>
        <taxon>Pseudomonadaceae</taxon>
        <taxon>Pseudomonas</taxon>
    </lineage>
</organism>
<keyword evidence="2" id="KW-0560">Oxidoreductase</keyword>
<dbReference type="Gene3D" id="3.40.309.10">
    <property type="entry name" value="Aldehyde Dehydrogenase, Chain A, domain 2"/>
    <property type="match status" value="1"/>
</dbReference>
<evidence type="ECO:0000256" key="2">
    <source>
        <dbReference type="ARBA" id="ARBA00023002"/>
    </source>
</evidence>
<dbReference type="SUPFAM" id="SSF53720">
    <property type="entry name" value="ALDH-like"/>
    <property type="match status" value="1"/>
</dbReference>
<proteinExistence type="inferred from homology"/>
<protein>
    <submittedName>
        <fullName evidence="4">Aldehyde dehydrogenase family protein</fullName>
    </submittedName>
</protein>
<dbReference type="Gene3D" id="3.40.605.10">
    <property type="entry name" value="Aldehyde Dehydrogenase, Chain A, domain 1"/>
    <property type="match status" value="1"/>
</dbReference>
<dbReference type="InterPro" id="IPR016163">
    <property type="entry name" value="Ald_DH_C"/>
</dbReference>
<dbReference type="CDD" id="cd07138">
    <property type="entry name" value="ALDH_CddD_SSP0762"/>
    <property type="match status" value="1"/>
</dbReference>
<dbReference type="PANTHER" id="PTHR42804:SF1">
    <property type="entry name" value="ALDEHYDE DEHYDROGENASE-RELATED"/>
    <property type="match status" value="1"/>
</dbReference>
<dbReference type="InterPro" id="IPR016161">
    <property type="entry name" value="Ald_DH/histidinol_DH"/>
</dbReference>
<accession>A0ABW8NQJ3</accession>
<keyword evidence="5" id="KW-1185">Reference proteome</keyword>
<gene>
    <name evidence="4" type="ORF">KW869_01740</name>
</gene>
<name>A0ABW8NQJ3_9PSED</name>
<comment type="caution">
    <text evidence="4">The sequence shown here is derived from an EMBL/GenBank/DDBJ whole genome shotgun (WGS) entry which is preliminary data.</text>
</comment>
<comment type="similarity">
    <text evidence="1">Belongs to the aldehyde dehydrogenase family.</text>
</comment>
<evidence type="ECO:0000256" key="1">
    <source>
        <dbReference type="ARBA" id="ARBA00009986"/>
    </source>
</evidence>
<dbReference type="RefSeq" id="WP_201193127.1">
    <property type="nucleotide sequence ID" value="NZ_JAHWXS010000001.1"/>
</dbReference>
<sequence>MQKYTKFFIDGQWVAPAMPTPSLLAVVDPATEQPFAQIAMGSEEDVDLAVQAASKAFLTFSNTSIEERISLLDGIRLGLVERREEIAQIISREMGAPITFAREAQTYTCIAHVEAMIDILRSYKFEEALGSTRIFKEPIGVVGLITPWNWPLNQIICKVIPAIAAGCTVVIKPSEIAPLDAIIFAEILEKAGLPAGVFNLVNGDGPTVGDAISRHPDIHMVSFTGSTRAGIQVAKSAADTVKRVTQELGGKSANIILRDADLEQAVATGVAVCMSNSGQSCDAPTHMLVPAESYEQALVVAAKIANEAVIGLPSVASTEYGPLASRMQFDKVQTLIESGIQDGARLVAGGPGRPDHLPVGFYAKPTIFADTNKDMAIVREEIFGPVLVISPYDTEEQAISYANSGNYGLAAYVQSSDKEKANAVAKQLRAGSVFVNYPDWDVMAPFGGYKHSGNGREGGPHALTEYLEIKAVVGYSA</sequence>
<dbReference type="EMBL" id="JAHWXS010000001">
    <property type="protein sequence ID" value="MFK5732227.1"/>
    <property type="molecule type" value="Genomic_DNA"/>
</dbReference>
<reference evidence="4 5" key="1">
    <citation type="journal article" date="2012" name="Plant Soil">
        <title>Screening of plant growth-promoting traits in arsenic-resistant bacteria isolated from the rhizosphere of soybean plants from Argentinean agricultural soil.</title>
        <authorList>
            <person name="Wevar Oller A.L."/>
            <person name="Talano M.A."/>
            <person name="Agostini E."/>
        </authorList>
    </citation>
    <scope>NUCLEOTIDE SEQUENCE [LARGE SCALE GENOMIC DNA]</scope>
    <source>
        <strain evidence="4 5">AW4</strain>
    </source>
</reference>
<dbReference type="Pfam" id="PF00171">
    <property type="entry name" value="Aldedh"/>
    <property type="match status" value="1"/>
</dbReference>
<evidence type="ECO:0000259" key="3">
    <source>
        <dbReference type="Pfam" id="PF00171"/>
    </source>
</evidence>